<dbReference type="GO" id="GO:0009073">
    <property type="term" value="P:aromatic amino acid family biosynthetic process"/>
    <property type="evidence" value="ECO:0007669"/>
    <property type="project" value="UniProtKB-KW"/>
</dbReference>
<reference evidence="12" key="1">
    <citation type="journal article" date="2021" name="PeerJ">
        <title>Extensive microbial diversity within the chicken gut microbiome revealed by metagenomics and culture.</title>
        <authorList>
            <person name="Gilroy R."/>
            <person name="Ravi A."/>
            <person name="Getino M."/>
            <person name="Pursley I."/>
            <person name="Horton D.L."/>
            <person name="Alikhan N.F."/>
            <person name="Baker D."/>
            <person name="Gharbi K."/>
            <person name="Hall N."/>
            <person name="Watson M."/>
            <person name="Adriaenssens E.M."/>
            <person name="Foster-Nyarko E."/>
            <person name="Jarju S."/>
            <person name="Secka A."/>
            <person name="Antonio M."/>
            <person name="Oren A."/>
            <person name="Chaudhuri R.R."/>
            <person name="La Ragione R."/>
            <person name="Hildebrand F."/>
            <person name="Pallen M.J."/>
        </authorList>
    </citation>
    <scope>NUCLEOTIDE SEQUENCE</scope>
    <source>
        <strain evidence="12">ChiSxjej5B17-1746</strain>
    </source>
</reference>
<keyword evidence="7 11" id="KW-0418">Kinase</keyword>
<comment type="caution">
    <text evidence="12">The sequence shown here is derived from an EMBL/GenBank/DDBJ whole genome shotgun (WGS) entry which is preliminary data.</text>
</comment>
<gene>
    <name evidence="12" type="primary">aroL</name>
    <name evidence="11" type="synonym">aroK</name>
    <name evidence="12" type="ORF">H9874_06910</name>
</gene>
<dbReference type="PANTHER" id="PTHR21087:SF21">
    <property type="entry name" value="SHIKIMATE KINASE 2"/>
    <property type="match status" value="1"/>
</dbReference>
<dbReference type="EMBL" id="DXGI01000260">
    <property type="protein sequence ID" value="HIW78857.1"/>
    <property type="molecule type" value="Genomic_DNA"/>
</dbReference>
<comment type="similarity">
    <text evidence="11">Belongs to the shikimate kinase family.</text>
</comment>
<dbReference type="GO" id="GO:0005829">
    <property type="term" value="C:cytosol"/>
    <property type="evidence" value="ECO:0007669"/>
    <property type="project" value="TreeGrafter"/>
</dbReference>
<evidence type="ECO:0000256" key="7">
    <source>
        <dbReference type="ARBA" id="ARBA00022777"/>
    </source>
</evidence>
<feature type="binding site" evidence="11">
    <location>
        <position position="16"/>
    </location>
    <ligand>
        <name>Mg(2+)</name>
        <dbReference type="ChEBI" id="CHEBI:18420"/>
    </ligand>
</feature>
<evidence type="ECO:0000256" key="3">
    <source>
        <dbReference type="ARBA" id="ARBA00022490"/>
    </source>
</evidence>
<dbReference type="InterPro" id="IPR023000">
    <property type="entry name" value="Shikimate_kinase_CS"/>
</dbReference>
<dbReference type="PRINTS" id="PR01100">
    <property type="entry name" value="SHIKIMTKNASE"/>
</dbReference>
<dbReference type="Gene3D" id="3.40.50.300">
    <property type="entry name" value="P-loop containing nucleotide triphosphate hydrolases"/>
    <property type="match status" value="1"/>
</dbReference>
<dbReference type="InterPro" id="IPR000623">
    <property type="entry name" value="Shikimate_kinase/TSH1"/>
</dbReference>
<comment type="subunit">
    <text evidence="11">Monomer.</text>
</comment>
<dbReference type="EC" id="2.7.1.71" evidence="2 11"/>
<feature type="binding site" evidence="11">
    <location>
        <begin position="12"/>
        <end position="17"/>
    </location>
    <ligand>
        <name>ATP</name>
        <dbReference type="ChEBI" id="CHEBI:30616"/>
    </ligand>
</feature>
<comment type="catalytic activity">
    <reaction evidence="10 11">
        <text>shikimate + ATP = 3-phosphoshikimate + ADP + H(+)</text>
        <dbReference type="Rhea" id="RHEA:13121"/>
        <dbReference type="ChEBI" id="CHEBI:15378"/>
        <dbReference type="ChEBI" id="CHEBI:30616"/>
        <dbReference type="ChEBI" id="CHEBI:36208"/>
        <dbReference type="ChEBI" id="CHEBI:145989"/>
        <dbReference type="ChEBI" id="CHEBI:456216"/>
        <dbReference type="EC" id="2.7.1.71"/>
    </reaction>
</comment>
<dbReference type="AlphaFoldDB" id="A0A9D1R0M3"/>
<keyword evidence="5 11" id="KW-0808">Transferase</keyword>
<comment type="function">
    <text evidence="11">Catalyzes the specific phosphorylation of the 3-hydroxyl group of shikimic acid using ATP as a cosubstrate.</text>
</comment>
<dbReference type="GO" id="GO:0004765">
    <property type="term" value="F:shikimate kinase activity"/>
    <property type="evidence" value="ECO:0007669"/>
    <property type="project" value="UniProtKB-UniRule"/>
</dbReference>
<evidence type="ECO:0000256" key="11">
    <source>
        <dbReference type="HAMAP-Rule" id="MF_00109"/>
    </source>
</evidence>
<dbReference type="Proteomes" id="UP000824264">
    <property type="component" value="Unassembled WGS sequence"/>
</dbReference>
<dbReference type="InterPro" id="IPR027417">
    <property type="entry name" value="P-loop_NTPase"/>
</dbReference>
<sequence>MQQTIYLVGPRAAGKTTFGRALARRLGRAYVDTDVHLNETTGESVADIVAREGWEGFRRRESAALRETTAPDTVVATGGGMVLDPENRRFMRDHGIVLYLRAPASVLAARLSASPNAAQRPSLTGKSIIEEISEVLAVREVLYQDAATHVLDAAATQEALLAEALSLLTEDGRESLSPCGHSSSTTVQS</sequence>
<evidence type="ECO:0000256" key="1">
    <source>
        <dbReference type="ARBA" id="ARBA00004842"/>
    </source>
</evidence>
<evidence type="ECO:0000313" key="12">
    <source>
        <dbReference type="EMBL" id="HIW78857.1"/>
    </source>
</evidence>
<proteinExistence type="inferred from homology"/>
<evidence type="ECO:0000256" key="10">
    <source>
        <dbReference type="ARBA" id="ARBA00048567"/>
    </source>
</evidence>
<protein>
    <recommendedName>
        <fullName evidence="2 11">Shikimate kinase</fullName>
        <shortName evidence="11">SK</shortName>
        <ecNumber evidence="2 11">2.7.1.71</ecNumber>
    </recommendedName>
</protein>
<keyword evidence="11" id="KW-0479">Metal-binding</keyword>
<comment type="cofactor">
    <cofactor evidence="11">
        <name>Mg(2+)</name>
        <dbReference type="ChEBI" id="CHEBI:18420"/>
    </cofactor>
    <text evidence="11">Binds 1 Mg(2+) ion per subunit.</text>
</comment>
<dbReference type="SUPFAM" id="SSF52540">
    <property type="entry name" value="P-loop containing nucleoside triphosphate hydrolases"/>
    <property type="match status" value="1"/>
</dbReference>
<dbReference type="GO" id="GO:0009423">
    <property type="term" value="P:chorismate biosynthetic process"/>
    <property type="evidence" value="ECO:0007669"/>
    <property type="project" value="UniProtKB-UniRule"/>
</dbReference>
<feature type="binding site" evidence="11">
    <location>
        <position position="139"/>
    </location>
    <ligand>
        <name>substrate</name>
    </ligand>
</feature>
<evidence type="ECO:0000256" key="2">
    <source>
        <dbReference type="ARBA" id="ARBA00012154"/>
    </source>
</evidence>
<feature type="binding site" evidence="11">
    <location>
        <position position="58"/>
    </location>
    <ligand>
        <name>substrate</name>
    </ligand>
</feature>
<reference evidence="12" key="2">
    <citation type="submission" date="2021-04" db="EMBL/GenBank/DDBJ databases">
        <authorList>
            <person name="Gilroy R."/>
        </authorList>
    </citation>
    <scope>NUCLEOTIDE SEQUENCE</scope>
    <source>
        <strain evidence="12">ChiSxjej5B17-1746</strain>
    </source>
</reference>
<dbReference type="GO" id="GO:0000287">
    <property type="term" value="F:magnesium ion binding"/>
    <property type="evidence" value="ECO:0007669"/>
    <property type="project" value="UniProtKB-UniRule"/>
</dbReference>
<dbReference type="InterPro" id="IPR031322">
    <property type="entry name" value="Shikimate/glucono_kinase"/>
</dbReference>
<keyword evidence="6 11" id="KW-0547">Nucleotide-binding</keyword>
<evidence type="ECO:0000256" key="5">
    <source>
        <dbReference type="ARBA" id="ARBA00022679"/>
    </source>
</evidence>
<dbReference type="PROSITE" id="PS01128">
    <property type="entry name" value="SHIKIMATE_KINASE"/>
    <property type="match status" value="1"/>
</dbReference>
<dbReference type="GO" id="GO:0005524">
    <property type="term" value="F:ATP binding"/>
    <property type="evidence" value="ECO:0007669"/>
    <property type="project" value="UniProtKB-UniRule"/>
</dbReference>
<feature type="binding site" evidence="11">
    <location>
        <position position="120"/>
    </location>
    <ligand>
        <name>ATP</name>
        <dbReference type="ChEBI" id="CHEBI:30616"/>
    </ligand>
</feature>
<organism evidence="12 13">
    <name type="scientific">Candidatus Bilophila faecipullorum</name>
    <dbReference type="NCBI Taxonomy" id="2838482"/>
    <lineage>
        <taxon>Bacteria</taxon>
        <taxon>Pseudomonadati</taxon>
        <taxon>Thermodesulfobacteriota</taxon>
        <taxon>Desulfovibrionia</taxon>
        <taxon>Desulfovibrionales</taxon>
        <taxon>Desulfovibrionaceae</taxon>
        <taxon>Bilophila</taxon>
    </lineage>
</organism>
<dbReference type="PANTHER" id="PTHR21087">
    <property type="entry name" value="SHIKIMATE KINASE"/>
    <property type="match status" value="1"/>
</dbReference>
<evidence type="ECO:0000256" key="6">
    <source>
        <dbReference type="ARBA" id="ARBA00022741"/>
    </source>
</evidence>
<evidence type="ECO:0000256" key="8">
    <source>
        <dbReference type="ARBA" id="ARBA00022840"/>
    </source>
</evidence>
<dbReference type="CDD" id="cd00464">
    <property type="entry name" value="SK"/>
    <property type="match status" value="1"/>
</dbReference>
<comment type="caution">
    <text evidence="11">Lacks conserved residue(s) required for the propagation of feature annotation.</text>
</comment>
<evidence type="ECO:0000313" key="13">
    <source>
        <dbReference type="Proteomes" id="UP000824264"/>
    </source>
</evidence>
<comment type="pathway">
    <text evidence="1 11">Metabolic intermediate biosynthesis; chorismate biosynthesis; chorismate from D-erythrose 4-phosphate and phosphoenolpyruvate: step 5/7.</text>
</comment>
<evidence type="ECO:0000256" key="4">
    <source>
        <dbReference type="ARBA" id="ARBA00022605"/>
    </source>
</evidence>
<keyword evidence="8 11" id="KW-0067">ATP-binding</keyword>
<accession>A0A9D1R0M3</accession>
<name>A0A9D1R0M3_9BACT</name>
<dbReference type="NCBIfam" id="NF002988">
    <property type="entry name" value="PRK03731.1"/>
    <property type="match status" value="1"/>
</dbReference>
<keyword evidence="11" id="KW-0460">Magnesium</keyword>
<feature type="binding site" evidence="11">
    <location>
        <position position="79"/>
    </location>
    <ligand>
        <name>substrate</name>
    </ligand>
</feature>
<keyword evidence="3 11" id="KW-0963">Cytoplasm</keyword>
<comment type="subcellular location">
    <subcellularLocation>
        <location evidence="11">Cytoplasm</location>
    </subcellularLocation>
</comment>
<keyword evidence="9 11" id="KW-0057">Aromatic amino acid biosynthesis</keyword>
<dbReference type="GO" id="GO:0008652">
    <property type="term" value="P:amino acid biosynthetic process"/>
    <property type="evidence" value="ECO:0007669"/>
    <property type="project" value="UniProtKB-KW"/>
</dbReference>
<evidence type="ECO:0000256" key="9">
    <source>
        <dbReference type="ARBA" id="ARBA00023141"/>
    </source>
</evidence>
<keyword evidence="4 11" id="KW-0028">Amino-acid biosynthesis</keyword>
<dbReference type="Pfam" id="PF01202">
    <property type="entry name" value="SKI"/>
    <property type="match status" value="1"/>
</dbReference>
<feature type="binding site" evidence="11">
    <location>
        <position position="34"/>
    </location>
    <ligand>
        <name>substrate</name>
    </ligand>
</feature>
<dbReference type="HAMAP" id="MF_00109">
    <property type="entry name" value="Shikimate_kinase"/>
    <property type="match status" value="1"/>
</dbReference>